<keyword evidence="1" id="KW-0472">Membrane</keyword>
<evidence type="ECO:0000313" key="2">
    <source>
        <dbReference type="EMBL" id="KAG8465611.1"/>
    </source>
</evidence>
<dbReference type="PANTHER" id="PTHR11863">
    <property type="entry name" value="STEROL DESATURASE"/>
    <property type="match status" value="1"/>
</dbReference>
<organism evidence="2 3">
    <name type="scientific">Diacronema lutheri</name>
    <name type="common">Unicellular marine alga</name>
    <name type="synonym">Monochrysis lutheri</name>
    <dbReference type="NCBI Taxonomy" id="2081491"/>
    <lineage>
        <taxon>Eukaryota</taxon>
        <taxon>Haptista</taxon>
        <taxon>Haptophyta</taxon>
        <taxon>Pavlovophyceae</taxon>
        <taxon>Pavlovales</taxon>
        <taxon>Pavlovaceae</taxon>
        <taxon>Diacronema</taxon>
    </lineage>
</organism>
<keyword evidence="1" id="KW-0812">Transmembrane</keyword>
<gene>
    <name evidence="2" type="ORF">KFE25_002918</name>
</gene>
<evidence type="ECO:0008006" key="4">
    <source>
        <dbReference type="Google" id="ProtNLM"/>
    </source>
</evidence>
<protein>
    <recommendedName>
        <fullName evidence="4">Fatty acid hydroxylase domain-containing protein</fullName>
    </recommendedName>
</protein>
<dbReference type="OMA" id="AHEMHHR"/>
<evidence type="ECO:0000256" key="1">
    <source>
        <dbReference type="SAM" id="Phobius"/>
    </source>
</evidence>
<dbReference type="InterPro" id="IPR050307">
    <property type="entry name" value="Sterol_Desaturase_Related"/>
</dbReference>
<reference evidence="2" key="1">
    <citation type="submission" date="2021-05" db="EMBL/GenBank/DDBJ databases">
        <title>The genome of the haptophyte Pavlova lutheri (Diacronema luteri, Pavlovales) - a model for lipid biosynthesis in eukaryotic algae.</title>
        <authorList>
            <person name="Hulatt C.J."/>
            <person name="Posewitz M.C."/>
        </authorList>
    </citation>
    <scope>NUCLEOTIDE SEQUENCE</scope>
    <source>
        <strain evidence="2">NIVA-4/92</strain>
    </source>
</reference>
<feature type="transmembrane region" description="Helical" evidence="1">
    <location>
        <begin position="71"/>
        <end position="93"/>
    </location>
</feature>
<dbReference type="AlphaFoldDB" id="A0A8J5XBK0"/>
<accession>A0A8J5XBK0</accession>
<comment type="caution">
    <text evidence="2">The sequence shown here is derived from an EMBL/GenBank/DDBJ whole genome shotgun (WGS) entry which is preliminary data.</text>
</comment>
<dbReference type="OrthoDB" id="408954at2759"/>
<keyword evidence="1" id="KW-1133">Transmembrane helix</keyword>
<dbReference type="Proteomes" id="UP000751190">
    <property type="component" value="Unassembled WGS sequence"/>
</dbReference>
<feature type="transmembrane region" description="Helical" evidence="1">
    <location>
        <begin position="105"/>
        <end position="126"/>
    </location>
</feature>
<proteinExistence type="predicted"/>
<keyword evidence="3" id="KW-1185">Reference proteome</keyword>
<feature type="transmembrane region" description="Helical" evidence="1">
    <location>
        <begin position="12"/>
        <end position="35"/>
    </location>
</feature>
<feature type="transmembrane region" description="Helical" evidence="1">
    <location>
        <begin position="167"/>
        <end position="195"/>
    </location>
</feature>
<evidence type="ECO:0000313" key="3">
    <source>
        <dbReference type="Proteomes" id="UP000751190"/>
    </source>
</evidence>
<sequence length="257" mass="29231">MFSAEGAARALNPWGLGPGALLAGFVAVRGGIYIWDNVVEKLVHLSGARKLPTREKPIKPELQPPLNPISYVYLFLNAINELVFVMNIMHFMWHSPLVKLKLTELTPLNTFPALYVIFLAQDALYAPLHRFMHWRPVYPLVHKHHHRQIYPSRGYADAANEHPIEHMIGVLCAWVGIFAAAYTTGVHAATLAVFFNIHAALAMLNHSPYDVQFSYLGFTYSVKAHEMHHRKFTLNYAQYFMPIDRLMGTFKEYNSGS</sequence>
<dbReference type="EMBL" id="JAGTXO010000010">
    <property type="protein sequence ID" value="KAG8465611.1"/>
    <property type="molecule type" value="Genomic_DNA"/>
</dbReference>
<name>A0A8J5XBK0_DIALT</name>